<comment type="caution">
    <text evidence="2">The sequence shown here is derived from an EMBL/GenBank/DDBJ whole genome shotgun (WGS) entry which is preliminary data.</text>
</comment>
<organism evidence="2 3">
    <name type="scientific">Colletotrichum asianum</name>
    <dbReference type="NCBI Taxonomy" id="702518"/>
    <lineage>
        <taxon>Eukaryota</taxon>
        <taxon>Fungi</taxon>
        <taxon>Dikarya</taxon>
        <taxon>Ascomycota</taxon>
        <taxon>Pezizomycotina</taxon>
        <taxon>Sordariomycetes</taxon>
        <taxon>Hypocreomycetidae</taxon>
        <taxon>Glomerellales</taxon>
        <taxon>Glomerellaceae</taxon>
        <taxon>Colletotrichum</taxon>
        <taxon>Colletotrichum gloeosporioides species complex</taxon>
    </lineage>
</organism>
<dbReference type="Gene3D" id="3.40.50.1820">
    <property type="entry name" value="alpha/beta hydrolase"/>
    <property type="match status" value="1"/>
</dbReference>
<dbReference type="SUPFAM" id="SSF53474">
    <property type="entry name" value="alpha/beta-Hydrolases"/>
    <property type="match status" value="1"/>
</dbReference>
<name>A0A8H3ZU38_9PEZI</name>
<dbReference type="GO" id="GO:0016787">
    <property type="term" value="F:hydrolase activity"/>
    <property type="evidence" value="ECO:0007669"/>
    <property type="project" value="UniProtKB-KW"/>
</dbReference>
<protein>
    <submittedName>
        <fullName evidence="2">Dienelactone hydrolase</fullName>
    </submittedName>
</protein>
<dbReference type="InterPro" id="IPR029058">
    <property type="entry name" value="AB_hydrolase_fold"/>
</dbReference>
<sequence length="252" mass="27791">MASHAPAACCTAGKLHEGTPEGSLIQIDGNIEAYLAIPTSQQTPARAVLYLPDIIGIWQNSKLMADEFARHGYVCLVLDTFNRDPCPLNMPADFDIMKWLQEGSDGQNPHTTEIIDPIVQAAIKYLKGMGIEKIGAAGYCFGAKYAVRHYQSGIQCGFIAHPSFVDSDELAAITGPLSIAAAEFDDIFPAEKRHESEAILAKTGKDYQINMFSGVSHGFSVRGDVKDEKQRFAKEQAFYQAITWFDRYFKTN</sequence>
<accession>A0A8H3ZU38</accession>
<dbReference type="Proteomes" id="UP000434172">
    <property type="component" value="Unassembled WGS sequence"/>
</dbReference>
<gene>
    <name evidence="2" type="ORF">GQ607_000004</name>
</gene>
<keyword evidence="3" id="KW-1185">Reference proteome</keyword>
<dbReference type="InterPro" id="IPR002925">
    <property type="entry name" value="Dienelactn_hydro"/>
</dbReference>
<keyword evidence="2" id="KW-0378">Hydrolase</keyword>
<evidence type="ECO:0000313" key="3">
    <source>
        <dbReference type="Proteomes" id="UP000434172"/>
    </source>
</evidence>
<dbReference type="PANTHER" id="PTHR17630:SF44">
    <property type="entry name" value="PROTEIN AIM2"/>
    <property type="match status" value="1"/>
</dbReference>
<dbReference type="EMBL" id="WOWK01000001">
    <property type="protein sequence ID" value="KAF0331988.1"/>
    <property type="molecule type" value="Genomic_DNA"/>
</dbReference>
<dbReference type="OrthoDB" id="17560at2759"/>
<evidence type="ECO:0000259" key="1">
    <source>
        <dbReference type="Pfam" id="PF01738"/>
    </source>
</evidence>
<reference evidence="2 3" key="1">
    <citation type="submission" date="2019-12" db="EMBL/GenBank/DDBJ databases">
        <title>A genome sequence resource for the geographically widespread anthracnose pathogen Colletotrichum asianum.</title>
        <authorList>
            <person name="Meng Y."/>
        </authorList>
    </citation>
    <scope>NUCLEOTIDE SEQUENCE [LARGE SCALE GENOMIC DNA]</scope>
    <source>
        <strain evidence="2 3">ICMP 18580</strain>
    </source>
</reference>
<evidence type="ECO:0000313" key="2">
    <source>
        <dbReference type="EMBL" id="KAF0331988.1"/>
    </source>
</evidence>
<dbReference type="Pfam" id="PF01738">
    <property type="entry name" value="DLH"/>
    <property type="match status" value="1"/>
</dbReference>
<dbReference type="PANTHER" id="PTHR17630">
    <property type="entry name" value="DIENELACTONE HYDROLASE"/>
    <property type="match status" value="1"/>
</dbReference>
<dbReference type="AlphaFoldDB" id="A0A8H3ZU38"/>
<feature type="domain" description="Dienelactone hydrolase" evidence="1">
    <location>
        <begin position="31"/>
        <end position="248"/>
    </location>
</feature>
<proteinExistence type="predicted"/>